<dbReference type="PATRIC" id="fig|1310114.3.peg.966"/>
<dbReference type="InterPro" id="IPR043129">
    <property type="entry name" value="ATPase_NBD"/>
</dbReference>
<gene>
    <name evidence="2" type="ORF">J113_04645</name>
</gene>
<dbReference type="InterPro" id="IPR049874">
    <property type="entry name" value="ROK_cs"/>
</dbReference>
<evidence type="ECO:0000313" key="3">
    <source>
        <dbReference type="Proteomes" id="UP000013548"/>
    </source>
</evidence>
<dbReference type="PANTHER" id="PTHR18964:SF169">
    <property type="entry name" value="N-ACETYLMANNOSAMINE KINASE"/>
    <property type="match status" value="1"/>
</dbReference>
<organism evidence="2 3">
    <name type="scientific">Mycobacterium tuberculosis CAS/NITR204</name>
    <dbReference type="NCBI Taxonomy" id="1310114"/>
    <lineage>
        <taxon>Bacteria</taxon>
        <taxon>Bacillati</taxon>
        <taxon>Actinomycetota</taxon>
        <taxon>Actinomycetes</taxon>
        <taxon>Mycobacteriales</taxon>
        <taxon>Mycobacteriaceae</taxon>
        <taxon>Mycobacterium</taxon>
        <taxon>Mycobacterium tuberculosis complex</taxon>
    </lineage>
</organism>
<dbReference type="PANTHER" id="PTHR18964">
    <property type="entry name" value="ROK (REPRESSOR, ORF, KINASE) FAMILY"/>
    <property type="match status" value="1"/>
</dbReference>
<evidence type="ECO:0000313" key="2">
    <source>
        <dbReference type="EMBL" id="AGL26135.1"/>
    </source>
</evidence>
<dbReference type="BioCyc" id="MTUB1310114:G13A2-685-MONOMER"/>
<proteinExistence type="inferred from homology"/>
<dbReference type="Proteomes" id="UP000013548">
    <property type="component" value="Chromosome"/>
</dbReference>
<accession>R4M5Q0</accession>
<dbReference type="SUPFAM" id="SSF53067">
    <property type="entry name" value="Actin-like ATPase domain"/>
    <property type="match status" value="1"/>
</dbReference>
<dbReference type="GO" id="GO:0016301">
    <property type="term" value="F:kinase activity"/>
    <property type="evidence" value="ECO:0007669"/>
    <property type="project" value="UniProtKB-KW"/>
</dbReference>
<dbReference type="EMBL" id="CP005386">
    <property type="protein sequence ID" value="AGL26135.1"/>
    <property type="molecule type" value="Genomic_DNA"/>
</dbReference>
<dbReference type="HOGENOM" id="CLU_036604_0_4_11"/>
<reference evidence="2 3" key="1">
    <citation type="journal article" date="2013" name="Genome Announc.">
        <title>Whole-Genome Sequences of Four Clinical Isolates of Mycobacterium tuberculosis from Tamil Nadu, South India.</title>
        <authorList>
            <person name="Narayanan S."/>
            <person name="Deshpande U."/>
        </authorList>
    </citation>
    <scope>NUCLEOTIDE SEQUENCE [LARGE SCALE GENOMIC DNA]</scope>
    <source>
        <strain evidence="2 3">CAS/NITR204</strain>
    </source>
</reference>
<protein>
    <submittedName>
        <fullName evidence="2">Sugar kinase</fullName>
    </submittedName>
</protein>
<keyword evidence="2" id="KW-0808">Transferase</keyword>
<sequence length="253" mass="24210">MIADALGVAGGAVGGVGIASAGPIDLHSGRVSPINIGSWGGFPLRDRVAAAVPGVPVRLGGDGVCMALGEHWLGAGRGARFLLGLVVSTGVGGGLVLDGAPCLGRTGNAGHVGHVVVDPDGSPCPCGGRGCVETIASGPSLAAGRGPTAVRAALGGEELAEAAGAGDPVALRAFRRGAAALAAMIASVGAVCDLDLAVIGGGVAKSGRLLFEPLRAALADHARLDFLAGLRVVPAELGGAAGLVGAARLAAIA</sequence>
<keyword evidence="2" id="KW-0418">Kinase</keyword>
<dbReference type="PROSITE" id="PS01125">
    <property type="entry name" value="ROK"/>
    <property type="match status" value="1"/>
</dbReference>
<dbReference type="Pfam" id="PF00480">
    <property type="entry name" value="ROK"/>
    <property type="match status" value="1"/>
</dbReference>
<dbReference type="InterPro" id="IPR000600">
    <property type="entry name" value="ROK"/>
</dbReference>
<evidence type="ECO:0000256" key="1">
    <source>
        <dbReference type="ARBA" id="ARBA00006479"/>
    </source>
</evidence>
<name>R4M5Q0_MYCTX</name>
<comment type="similarity">
    <text evidence="1">Belongs to the ROK (NagC/XylR) family.</text>
</comment>
<dbReference type="AlphaFoldDB" id="R4M5Q0"/>
<dbReference type="KEGG" id="mtuc:J113_04645"/>
<dbReference type="Gene3D" id="3.30.420.40">
    <property type="match status" value="2"/>
</dbReference>